<name>A0A1M6TD13_9RHOB</name>
<feature type="domain" description="AAA+ ATPase" evidence="1">
    <location>
        <begin position="187"/>
        <end position="432"/>
    </location>
</feature>
<dbReference type="PANTHER" id="PTHR43581:SF2">
    <property type="entry name" value="EXCINUCLEASE ATPASE SUBUNIT"/>
    <property type="match status" value="1"/>
</dbReference>
<dbReference type="Proteomes" id="UP000183982">
    <property type="component" value="Unassembled WGS sequence"/>
</dbReference>
<evidence type="ECO:0000313" key="3">
    <source>
        <dbReference type="Proteomes" id="UP000183982"/>
    </source>
</evidence>
<dbReference type="InterPro" id="IPR027417">
    <property type="entry name" value="P-loop_NTPase"/>
</dbReference>
<keyword evidence="3" id="KW-1185">Reference proteome</keyword>
<organism evidence="2 3">
    <name type="scientific">Shimia gijangensis</name>
    <dbReference type="NCBI Taxonomy" id="1470563"/>
    <lineage>
        <taxon>Bacteria</taxon>
        <taxon>Pseudomonadati</taxon>
        <taxon>Pseudomonadota</taxon>
        <taxon>Alphaproteobacteria</taxon>
        <taxon>Rhodobacterales</taxon>
        <taxon>Roseobacteraceae</taxon>
    </lineage>
</organism>
<dbReference type="Gene3D" id="3.40.50.300">
    <property type="entry name" value="P-loop containing nucleotide triphosphate hydrolases"/>
    <property type="match status" value="1"/>
</dbReference>
<dbReference type="GO" id="GO:0005524">
    <property type="term" value="F:ATP binding"/>
    <property type="evidence" value="ECO:0007669"/>
    <property type="project" value="InterPro"/>
</dbReference>
<dbReference type="STRING" id="1470563.SAMN05444000_1382"/>
<proteinExistence type="predicted"/>
<dbReference type="EMBL" id="FQZQ01000038">
    <property type="protein sequence ID" value="SHK54668.1"/>
    <property type="molecule type" value="Genomic_DNA"/>
</dbReference>
<dbReference type="AlphaFoldDB" id="A0A1M6TD13"/>
<sequence>MEFHVIGSRVAMPSSGIDTVYLKIDHWNDYSFVTMFEVQAFDERGTSHELPNVKIGFVGQTDATSTHQALDANFSTLPEGFFSLGTNVEFYKDLRSNFSTEWRTRFLVGLKDVVHNPEILKQAENESVFQTSLLRSANIKDVRDQFVSVLRGEVLLTDFHFGFDLPSSDKFAGYDLEFVVRANSTPSTNMHALIGRNGVGKTTLLNSMVRAIARSSETDAQFYTDDILLDRQAIGDEYFSSLISIAFSAFDPFDLPPEPDGTEVKTHYSYIGLTDYADEGGAIIKSKKQLHQEFAKNLEVCLAESGRKNRWQQAMSVLESDGNFAEMDLQDLAELDGEELKKHALFVIGKMSSGHAIVILTLTCLVAKIQEKTLVLFDEPESHLHPPLLSALMRSLSQLLSSRNAIAIFATHSPVVLQEIPKSCVWKVYRSKLSSDWARPETDTFGENVGTLTREVFGLEVTKSGFHTVLTDLVSDGGSYGEILGGLEGNLGFEAKGILRAMIVNRDGGIDHE</sequence>
<protein>
    <submittedName>
        <fullName evidence="2">50S ribosome-binding GTPase</fullName>
    </submittedName>
</protein>
<evidence type="ECO:0000259" key="1">
    <source>
        <dbReference type="SMART" id="SM00382"/>
    </source>
</evidence>
<reference evidence="3" key="1">
    <citation type="submission" date="2016-11" db="EMBL/GenBank/DDBJ databases">
        <authorList>
            <person name="Varghese N."/>
            <person name="Submissions S."/>
        </authorList>
    </citation>
    <scope>NUCLEOTIDE SEQUENCE [LARGE SCALE GENOMIC DNA]</scope>
    <source>
        <strain evidence="3">DSM 100564</strain>
    </source>
</reference>
<dbReference type="OrthoDB" id="9789856at2"/>
<dbReference type="RefSeq" id="WP_073256958.1">
    <property type="nucleotide sequence ID" value="NZ_FQZQ01000038.1"/>
</dbReference>
<accession>A0A1M6TD13</accession>
<dbReference type="GO" id="GO:0016887">
    <property type="term" value="F:ATP hydrolysis activity"/>
    <property type="evidence" value="ECO:0007669"/>
    <property type="project" value="InterPro"/>
</dbReference>
<dbReference type="PANTHER" id="PTHR43581">
    <property type="entry name" value="ATP/GTP PHOSPHATASE"/>
    <property type="match status" value="1"/>
</dbReference>
<dbReference type="SMART" id="SM00382">
    <property type="entry name" value="AAA"/>
    <property type="match status" value="1"/>
</dbReference>
<dbReference type="CDD" id="cd00267">
    <property type="entry name" value="ABC_ATPase"/>
    <property type="match status" value="1"/>
</dbReference>
<dbReference type="InterPro" id="IPR051396">
    <property type="entry name" value="Bact_Antivir_Def_Nuclease"/>
</dbReference>
<evidence type="ECO:0000313" key="2">
    <source>
        <dbReference type="EMBL" id="SHK54668.1"/>
    </source>
</evidence>
<dbReference type="InterPro" id="IPR003959">
    <property type="entry name" value="ATPase_AAA_core"/>
</dbReference>
<dbReference type="InterPro" id="IPR003593">
    <property type="entry name" value="AAA+_ATPase"/>
</dbReference>
<dbReference type="SUPFAM" id="SSF52540">
    <property type="entry name" value="P-loop containing nucleoside triphosphate hydrolases"/>
    <property type="match status" value="1"/>
</dbReference>
<dbReference type="Pfam" id="PF13304">
    <property type="entry name" value="AAA_21"/>
    <property type="match status" value="1"/>
</dbReference>
<gene>
    <name evidence="2" type="ORF">SAMN05444000_1382</name>
</gene>